<reference evidence="2 3" key="1">
    <citation type="journal article" date="2020" name="Int. J. Syst. Evol. Microbiol.">
        <title>Novel acetic acid bacteria from cider fermentations: Acetobacter conturbans sp. nov. and Acetobacter fallax sp. nov.</title>
        <authorList>
            <person name="Sombolestani A.S."/>
            <person name="Cleenwerck I."/>
            <person name="Cnockaert M."/>
            <person name="Borremans W."/>
            <person name="Wieme A.D."/>
            <person name="De Vuyst L."/>
            <person name="Vandamme P."/>
        </authorList>
    </citation>
    <scope>NUCLEOTIDE SEQUENCE [LARGE SCALE GENOMIC DNA]</scope>
    <source>
        <strain evidence="2 3">LMG 1627</strain>
    </source>
</reference>
<keyword evidence="3" id="KW-1185">Reference proteome</keyword>
<keyword evidence="1" id="KW-0812">Transmembrane</keyword>
<keyword evidence="1" id="KW-1133">Transmembrane helix</keyword>
<keyword evidence="1" id="KW-0472">Membrane</keyword>
<accession>A0ABX0JWE5</accession>
<feature type="transmembrane region" description="Helical" evidence="1">
    <location>
        <begin position="28"/>
        <end position="47"/>
    </location>
</feature>
<evidence type="ECO:0000313" key="2">
    <source>
        <dbReference type="EMBL" id="NHN87811.1"/>
    </source>
</evidence>
<protein>
    <submittedName>
        <fullName evidence="2">Uncharacterized protein</fullName>
    </submittedName>
</protein>
<dbReference type="Proteomes" id="UP000631653">
    <property type="component" value="Unassembled WGS sequence"/>
</dbReference>
<organism evidence="2 3">
    <name type="scientific">Acetobacter conturbans</name>
    <dbReference type="NCBI Taxonomy" id="1737472"/>
    <lineage>
        <taxon>Bacteria</taxon>
        <taxon>Pseudomonadati</taxon>
        <taxon>Pseudomonadota</taxon>
        <taxon>Alphaproteobacteria</taxon>
        <taxon>Acetobacterales</taxon>
        <taxon>Acetobacteraceae</taxon>
        <taxon>Acetobacter</taxon>
    </lineage>
</organism>
<proteinExistence type="predicted"/>
<dbReference type="RefSeq" id="WP_173569109.1">
    <property type="nucleotide sequence ID" value="NZ_WOSY01000003.1"/>
</dbReference>
<dbReference type="EMBL" id="WOSY01000003">
    <property type="protein sequence ID" value="NHN87811.1"/>
    <property type="molecule type" value="Genomic_DNA"/>
</dbReference>
<comment type="caution">
    <text evidence="2">The sequence shown here is derived from an EMBL/GenBank/DDBJ whole genome shotgun (WGS) entry which is preliminary data.</text>
</comment>
<evidence type="ECO:0000313" key="3">
    <source>
        <dbReference type="Proteomes" id="UP000631653"/>
    </source>
</evidence>
<gene>
    <name evidence="2" type="ORF">GOB81_04080</name>
</gene>
<sequence>MHMLIICLAGLALCGILSIVTPHYTPAAETLAICLALIGVLGCWITVHEEP</sequence>
<evidence type="ECO:0000256" key="1">
    <source>
        <dbReference type="SAM" id="Phobius"/>
    </source>
</evidence>
<name>A0ABX0JWE5_9PROT</name>